<name>A0A0C9QX51_9CONI</name>
<keyword evidence="2" id="KW-0238">DNA-binding</keyword>
<dbReference type="InterPro" id="IPR011598">
    <property type="entry name" value="bHLH_dom"/>
</dbReference>
<reference evidence="7" key="1">
    <citation type="submission" date="2015-02" db="EMBL/GenBank/DDBJ databases">
        <title>A transcriptome of Wollemia nobilis - a relic of Gondwana.</title>
        <authorList>
            <person name="Chia J.Y."/>
            <person name="Leong Y.S."/>
            <person name="Abdul Karim S."/>
            <person name="Wan Azmi N."/>
            <person name="Hercus R."/>
            <person name="Croft L."/>
        </authorList>
    </citation>
    <scope>NUCLEOTIDE SEQUENCE</scope>
    <source>
        <strain evidence="7">MaeBrown</strain>
        <tissue evidence="7">Leaf</tissue>
    </source>
</reference>
<evidence type="ECO:0000313" key="7">
    <source>
        <dbReference type="EMBL" id="JAG89355.1"/>
    </source>
</evidence>
<dbReference type="FunFam" id="4.10.280.10:FF:000070">
    <property type="entry name" value="transcription factor bHLH30"/>
    <property type="match status" value="1"/>
</dbReference>
<evidence type="ECO:0000259" key="6">
    <source>
        <dbReference type="PROSITE" id="PS50888"/>
    </source>
</evidence>
<evidence type="ECO:0000256" key="4">
    <source>
        <dbReference type="ARBA" id="ARBA00023242"/>
    </source>
</evidence>
<organism evidence="7">
    <name type="scientific">Wollemia nobilis</name>
    <dbReference type="NCBI Taxonomy" id="56998"/>
    <lineage>
        <taxon>Eukaryota</taxon>
        <taxon>Viridiplantae</taxon>
        <taxon>Streptophyta</taxon>
        <taxon>Embryophyta</taxon>
        <taxon>Tracheophyta</taxon>
        <taxon>Spermatophyta</taxon>
        <taxon>Pinopsida</taxon>
        <taxon>Pinidae</taxon>
        <taxon>Conifers II</taxon>
        <taxon>Araucariales</taxon>
        <taxon>Araucariaceae</taxon>
        <taxon>Wollemia</taxon>
    </lineage>
</organism>
<protein>
    <submittedName>
        <fullName evidence="7">TSA: Wollemia nobilis Ref_Wollemi_Transcript_1935_1396 transcribed RNA sequence</fullName>
    </submittedName>
</protein>
<dbReference type="InterPro" id="IPR045865">
    <property type="entry name" value="ACT-like_dom_sf"/>
</dbReference>
<keyword evidence="4" id="KW-0539">Nucleus</keyword>
<dbReference type="SUPFAM" id="SSF47459">
    <property type="entry name" value="HLH, helix-loop-helix DNA-binding domain"/>
    <property type="match status" value="1"/>
</dbReference>
<evidence type="ECO:0000256" key="3">
    <source>
        <dbReference type="ARBA" id="ARBA00023163"/>
    </source>
</evidence>
<dbReference type="GO" id="GO:0003700">
    <property type="term" value="F:DNA-binding transcription factor activity"/>
    <property type="evidence" value="ECO:0007669"/>
    <property type="project" value="InterPro"/>
</dbReference>
<dbReference type="PROSITE" id="PS50888">
    <property type="entry name" value="BHLH"/>
    <property type="match status" value="1"/>
</dbReference>
<dbReference type="SMART" id="SM00353">
    <property type="entry name" value="HLH"/>
    <property type="match status" value="1"/>
</dbReference>
<dbReference type="Gene3D" id="4.10.280.10">
    <property type="entry name" value="Helix-loop-helix DNA-binding domain"/>
    <property type="match status" value="1"/>
</dbReference>
<evidence type="ECO:0000256" key="1">
    <source>
        <dbReference type="ARBA" id="ARBA00023015"/>
    </source>
</evidence>
<feature type="domain" description="BHLH" evidence="6">
    <location>
        <begin position="186"/>
        <end position="235"/>
    </location>
</feature>
<dbReference type="InterPro" id="IPR045847">
    <property type="entry name" value="AIG1-like"/>
</dbReference>
<keyword evidence="1" id="KW-0805">Transcription regulation</keyword>
<feature type="region of interest" description="Disordered" evidence="5">
    <location>
        <begin position="27"/>
        <end position="62"/>
    </location>
</feature>
<dbReference type="PANTHER" id="PTHR45844">
    <property type="entry name" value="TRANSCRIPTION FACTOR BHLH30"/>
    <property type="match status" value="1"/>
</dbReference>
<proteinExistence type="predicted"/>
<dbReference type="CDD" id="cd11455">
    <property type="entry name" value="bHLH_AtAIG1_like"/>
    <property type="match status" value="1"/>
</dbReference>
<evidence type="ECO:0000256" key="5">
    <source>
        <dbReference type="SAM" id="MobiDB-lite"/>
    </source>
</evidence>
<keyword evidence="3" id="KW-0804">Transcription</keyword>
<sequence length="381" mass="40911">MPKMCGERFESPFRNLGQKRGFSIRHLQPESTGSSSSSMPMSGYGNSNNDNNNGVQGGLPQFSPWSVVPSTVQWTNPQGLDHRLLSCMAAPSNEAAPSSSSSSSFSGFHCGPLQFPYERLQQSGAGGVYGRKSGVALNEHQHHHLQQHRQLMSNGPAGLLMDGLPGEMVNVGKMTPQEIIDAKALAASKSHSEAERRRRERINTHLATLRSLLPSTTKTDKASLLAEVIDHVKDLKRQAAEIAEGSAVPTETDELTVDSDPSCGDGKTLIKASVCCDDRPDLLSDLIKALRTLNLRTLKAEITTLGGRVKNVLVVDAAAAAAAASASSADDNNTSPPSINCIHEALKAVMERPNSEESPAGNKRQRLNSFNPIHVLDHRSI</sequence>
<dbReference type="SUPFAM" id="SSF55021">
    <property type="entry name" value="ACT-like"/>
    <property type="match status" value="1"/>
</dbReference>
<accession>A0A0C9QX51</accession>
<dbReference type="PANTHER" id="PTHR45844:SF2">
    <property type="entry name" value="TRANSCRIPTION FACTOR BHLH30"/>
    <property type="match status" value="1"/>
</dbReference>
<dbReference type="AlphaFoldDB" id="A0A0C9QX51"/>
<dbReference type="GO" id="GO:0003677">
    <property type="term" value="F:DNA binding"/>
    <property type="evidence" value="ECO:0007669"/>
    <property type="project" value="UniProtKB-KW"/>
</dbReference>
<dbReference type="Pfam" id="PF00010">
    <property type="entry name" value="HLH"/>
    <property type="match status" value="1"/>
</dbReference>
<dbReference type="InterPro" id="IPR036638">
    <property type="entry name" value="HLH_DNA-bd_sf"/>
</dbReference>
<dbReference type="EMBL" id="GCHU01001920">
    <property type="protein sequence ID" value="JAG89355.1"/>
    <property type="molecule type" value="Transcribed_RNA"/>
</dbReference>
<dbReference type="GO" id="GO:0046983">
    <property type="term" value="F:protein dimerization activity"/>
    <property type="evidence" value="ECO:0007669"/>
    <property type="project" value="InterPro"/>
</dbReference>
<feature type="compositionally biased region" description="Low complexity" evidence="5">
    <location>
        <begin position="31"/>
        <end position="54"/>
    </location>
</feature>
<evidence type="ECO:0000256" key="2">
    <source>
        <dbReference type="ARBA" id="ARBA00023125"/>
    </source>
</evidence>